<evidence type="ECO:0000256" key="1">
    <source>
        <dbReference type="ARBA" id="ARBA00022737"/>
    </source>
</evidence>
<evidence type="ECO:0000256" key="3">
    <source>
        <dbReference type="PROSITE-ProRule" id="PRU00023"/>
    </source>
</evidence>
<dbReference type="STRING" id="44941.A0A397VTW3"/>
<dbReference type="SMART" id="SM00248">
    <property type="entry name" value="ANK"/>
    <property type="match status" value="2"/>
</dbReference>
<accession>A0A397VTW3</accession>
<evidence type="ECO:0000313" key="4">
    <source>
        <dbReference type="EMBL" id="RIB25201.1"/>
    </source>
</evidence>
<reference evidence="4 5" key="1">
    <citation type="submission" date="2018-06" db="EMBL/GenBank/DDBJ databases">
        <title>Comparative genomics reveals the genomic features of Rhizophagus irregularis, R. cerebriforme, R. diaphanum and Gigaspora rosea, and their symbiotic lifestyle signature.</title>
        <authorList>
            <person name="Morin E."/>
            <person name="San Clemente H."/>
            <person name="Chen E.C.H."/>
            <person name="De La Providencia I."/>
            <person name="Hainaut M."/>
            <person name="Kuo A."/>
            <person name="Kohler A."/>
            <person name="Murat C."/>
            <person name="Tang N."/>
            <person name="Roy S."/>
            <person name="Loubradou J."/>
            <person name="Henrissat B."/>
            <person name="Grigoriev I.V."/>
            <person name="Corradi N."/>
            <person name="Roux C."/>
            <person name="Martin F.M."/>
        </authorList>
    </citation>
    <scope>NUCLEOTIDE SEQUENCE [LARGE SCALE GENOMIC DNA]</scope>
    <source>
        <strain evidence="4 5">DAOM 194757</strain>
    </source>
</reference>
<dbReference type="GO" id="GO:0085020">
    <property type="term" value="P:protein K6-linked ubiquitination"/>
    <property type="evidence" value="ECO:0007669"/>
    <property type="project" value="TreeGrafter"/>
</dbReference>
<keyword evidence="1" id="KW-0677">Repeat</keyword>
<dbReference type="InterPro" id="IPR036770">
    <property type="entry name" value="Ankyrin_rpt-contain_sf"/>
</dbReference>
<dbReference type="PANTHER" id="PTHR24171">
    <property type="entry name" value="ANKYRIN REPEAT DOMAIN-CONTAINING PROTEIN 39-RELATED"/>
    <property type="match status" value="1"/>
</dbReference>
<evidence type="ECO:0000313" key="5">
    <source>
        <dbReference type="Proteomes" id="UP000266673"/>
    </source>
</evidence>
<dbReference type="PROSITE" id="PS50088">
    <property type="entry name" value="ANK_REPEAT"/>
    <property type="match status" value="3"/>
</dbReference>
<dbReference type="InterPro" id="IPR002110">
    <property type="entry name" value="Ankyrin_rpt"/>
</dbReference>
<dbReference type="Proteomes" id="UP000266673">
    <property type="component" value="Unassembled WGS sequence"/>
</dbReference>
<dbReference type="PANTHER" id="PTHR24171:SF8">
    <property type="entry name" value="BRCA1-ASSOCIATED RING DOMAIN PROTEIN 1"/>
    <property type="match status" value="1"/>
</dbReference>
<dbReference type="SUPFAM" id="SSF48403">
    <property type="entry name" value="Ankyrin repeat"/>
    <property type="match status" value="1"/>
</dbReference>
<protein>
    <submittedName>
        <fullName evidence="4">Ankyrin repeat-containing domain protein</fullName>
    </submittedName>
</protein>
<feature type="repeat" description="ANK" evidence="3">
    <location>
        <begin position="18"/>
        <end position="50"/>
    </location>
</feature>
<sequence>MVKALINGGADVNIQDNAGLTPLHEAVSAHNYEIVKYLLEAGANPNIGESENVDTPLHDACSLGYHDIVTILIDYGADPDKTNVNSITPKDTSKSNISESLLRLVSQIKLPNHCIVQQNIDARAEEESRRFPSGQTEK</sequence>
<feature type="repeat" description="ANK" evidence="3">
    <location>
        <begin position="52"/>
        <end position="84"/>
    </location>
</feature>
<dbReference type="PRINTS" id="PR01415">
    <property type="entry name" value="ANKYRIN"/>
</dbReference>
<dbReference type="Gene3D" id="1.25.40.20">
    <property type="entry name" value="Ankyrin repeat-containing domain"/>
    <property type="match status" value="1"/>
</dbReference>
<keyword evidence="5" id="KW-1185">Reference proteome</keyword>
<evidence type="ECO:0000256" key="2">
    <source>
        <dbReference type="ARBA" id="ARBA00023043"/>
    </source>
</evidence>
<gene>
    <name evidence="4" type="ORF">C2G38_528282</name>
</gene>
<comment type="caution">
    <text evidence="4">The sequence shown here is derived from an EMBL/GenBank/DDBJ whole genome shotgun (WGS) entry which is preliminary data.</text>
</comment>
<dbReference type="AlphaFoldDB" id="A0A397VTW3"/>
<organism evidence="4 5">
    <name type="scientific">Gigaspora rosea</name>
    <dbReference type="NCBI Taxonomy" id="44941"/>
    <lineage>
        <taxon>Eukaryota</taxon>
        <taxon>Fungi</taxon>
        <taxon>Fungi incertae sedis</taxon>
        <taxon>Mucoromycota</taxon>
        <taxon>Glomeromycotina</taxon>
        <taxon>Glomeromycetes</taxon>
        <taxon>Diversisporales</taxon>
        <taxon>Gigasporaceae</taxon>
        <taxon>Gigaspora</taxon>
    </lineage>
</organism>
<dbReference type="Pfam" id="PF12796">
    <property type="entry name" value="Ank_2"/>
    <property type="match status" value="1"/>
</dbReference>
<dbReference type="GO" id="GO:0004842">
    <property type="term" value="F:ubiquitin-protein transferase activity"/>
    <property type="evidence" value="ECO:0007669"/>
    <property type="project" value="TreeGrafter"/>
</dbReference>
<proteinExistence type="predicted"/>
<dbReference type="PROSITE" id="PS50297">
    <property type="entry name" value="ANK_REP_REGION"/>
    <property type="match status" value="2"/>
</dbReference>
<dbReference type="OrthoDB" id="194358at2759"/>
<name>A0A397VTW3_9GLOM</name>
<keyword evidence="2 3" id="KW-0040">ANK repeat</keyword>
<dbReference type="EMBL" id="QKWP01000184">
    <property type="protein sequence ID" value="RIB25201.1"/>
    <property type="molecule type" value="Genomic_DNA"/>
</dbReference>
<feature type="repeat" description="ANK" evidence="3">
    <location>
        <begin position="1"/>
        <end position="17"/>
    </location>
</feature>